<name>A0A0H1RD41_9HYPH</name>
<proteinExistence type="predicted"/>
<feature type="region of interest" description="Disordered" evidence="1">
    <location>
        <begin position="48"/>
        <end position="83"/>
    </location>
</feature>
<evidence type="ECO:0000313" key="2">
    <source>
        <dbReference type="EMBL" id="KLK92984.1"/>
    </source>
</evidence>
<gene>
    <name evidence="2" type="ORF">AA309_11475</name>
</gene>
<reference evidence="2 3" key="1">
    <citation type="submission" date="2015-05" db="EMBL/GenBank/DDBJ databases">
        <title>Draft genome sequence of Microvirga vignae strain BR3299, a novel nitrogen fixing bacteria isolated from Brazil semi-aired region.</title>
        <authorList>
            <person name="Zilli J.E."/>
            <person name="Passos S.R."/>
            <person name="Leite J."/>
            <person name="Baldani J.I."/>
            <person name="Xavier G.R."/>
            <person name="Rumjaneck N.G."/>
            <person name="Simoes-Araujo J.L."/>
        </authorList>
    </citation>
    <scope>NUCLEOTIDE SEQUENCE [LARGE SCALE GENOMIC DNA]</scope>
    <source>
        <strain evidence="2 3">BR3299</strain>
    </source>
</reference>
<keyword evidence="3" id="KW-1185">Reference proteome</keyword>
<sequence length="83" mass="9193">MAADHVLCLAIEKRQDTVQDRRAGDEPRPVALLKPRLVLDSAAASETVNNRSMLDRQDIDSEMPGLRDNRPSRRAPIDTNEGG</sequence>
<dbReference type="EMBL" id="LCYG01000026">
    <property type="protein sequence ID" value="KLK92984.1"/>
    <property type="molecule type" value="Genomic_DNA"/>
</dbReference>
<comment type="caution">
    <text evidence="2">The sequence shown here is derived from an EMBL/GenBank/DDBJ whole genome shotgun (WGS) entry which is preliminary data.</text>
</comment>
<organism evidence="2 3">
    <name type="scientific">Microvirga vignae</name>
    <dbReference type="NCBI Taxonomy" id="1225564"/>
    <lineage>
        <taxon>Bacteria</taxon>
        <taxon>Pseudomonadati</taxon>
        <taxon>Pseudomonadota</taxon>
        <taxon>Alphaproteobacteria</taxon>
        <taxon>Hyphomicrobiales</taxon>
        <taxon>Methylobacteriaceae</taxon>
        <taxon>Microvirga</taxon>
    </lineage>
</organism>
<accession>A0A0H1RD41</accession>
<evidence type="ECO:0000313" key="3">
    <source>
        <dbReference type="Proteomes" id="UP000035489"/>
    </source>
</evidence>
<evidence type="ECO:0000256" key="1">
    <source>
        <dbReference type="SAM" id="MobiDB-lite"/>
    </source>
</evidence>
<dbReference type="Proteomes" id="UP000035489">
    <property type="component" value="Unassembled WGS sequence"/>
</dbReference>
<protein>
    <submittedName>
        <fullName evidence="2">Uncharacterized protein</fullName>
    </submittedName>
</protein>
<feature type="compositionally biased region" description="Basic and acidic residues" evidence="1">
    <location>
        <begin position="53"/>
        <end position="71"/>
    </location>
</feature>
<dbReference type="AlphaFoldDB" id="A0A0H1RD41"/>